<feature type="transmembrane region" description="Helical" evidence="5">
    <location>
        <begin position="20"/>
        <end position="39"/>
    </location>
</feature>
<keyword evidence="2 5" id="KW-0812">Transmembrane</keyword>
<dbReference type="Proteomes" id="UP000266841">
    <property type="component" value="Unassembled WGS sequence"/>
</dbReference>
<dbReference type="EMBL" id="AGNL01009898">
    <property type="protein sequence ID" value="EJK69556.1"/>
    <property type="molecule type" value="Genomic_DNA"/>
</dbReference>
<evidence type="ECO:0000256" key="5">
    <source>
        <dbReference type="SAM" id="Phobius"/>
    </source>
</evidence>
<dbReference type="PANTHER" id="PTHR20661">
    <property type="entry name" value="PHOSPHATIDYLINOSITOL-GLYCAN BIOSYNTHESIS CLASS W PROTEIN"/>
    <property type="match status" value="1"/>
</dbReference>
<reference evidence="6 7" key="1">
    <citation type="journal article" date="2012" name="Genome Biol.">
        <title>Genome and low-iron response of an oceanic diatom adapted to chronic iron limitation.</title>
        <authorList>
            <person name="Lommer M."/>
            <person name="Specht M."/>
            <person name="Roy A.S."/>
            <person name="Kraemer L."/>
            <person name="Andreson R."/>
            <person name="Gutowska M.A."/>
            <person name="Wolf J."/>
            <person name="Bergner S.V."/>
            <person name="Schilhabel M.B."/>
            <person name="Klostermeier U.C."/>
            <person name="Beiko R.G."/>
            <person name="Rosenstiel P."/>
            <person name="Hippler M."/>
            <person name="Laroche J."/>
        </authorList>
    </citation>
    <scope>NUCLEOTIDE SEQUENCE [LARGE SCALE GENOMIC DNA]</scope>
    <source>
        <strain evidence="6 7">CCMP1005</strain>
    </source>
</reference>
<dbReference type="OrthoDB" id="15270at2759"/>
<proteinExistence type="predicted"/>
<comment type="subcellular location">
    <subcellularLocation>
        <location evidence="1">Membrane</location>
        <topology evidence="1">Multi-pass membrane protein</topology>
    </subcellularLocation>
</comment>
<feature type="transmembrane region" description="Helical" evidence="5">
    <location>
        <begin position="430"/>
        <end position="453"/>
    </location>
</feature>
<dbReference type="eggNOG" id="KOG0411">
    <property type="taxonomic scope" value="Eukaryota"/>
</dbReference>
<feature type="transmembrane region" description="Helical" evidence="5">
    <location>
        <begin position="399"/>
        <end position="418"/>
    </location>
</feature>
<dbReference type="GO" id="GO:0005783">
    <property type="term" value="C:endoplasmic reticulum"/>
    <property type="evidence" value="ECO:0007669"/>
    <property type="project" value="TreeGrafter"/>
</dbReference>
<dbReference type="GO" id="GO:0032216">
    <property type="term" value="F:glucosaminyl-phosphatidylinositol O-acyltransferase activity"/>
    <property type="evidence" value="ECO:0007669"/>
    <property type="project" value="TreeGrafter"/>
</dbReference>
<evidence type="ECO:0000313" key="6">
    <source>
        <dbReference type="EMBL" id="EJK69556.1"/>
    </source>
</evidence>
<feature type="transmembrane region" description="Helical" evidence="5">
    <location>
        <begin position="369"/>
        <end position="387"/>
    </location>
</feature>
<keyword evidence="3 5" id="KW-1133">Transmembrane helix</keyword>
<evidence type="ECO:0000256" key="1">
    <source>
        <dbReference type="ARBA" id="ARBA00004141"/>
    </source>
</evidence>
<dbReference type="InterPro" id="IPR009447">
    <property type="entry name" value="PIGW/GWT1"/>
</dbReference>
<gene>
    <name evidence="6" type="ORF">THAOC_09172</name>
</gene>
<dbReference type="PANTHER" id="PTHR20661:SF0">
    <property type="entry name" value="PHOSPHATIDYLINOSITOL-GLYCAN BIOSYNTHESIS CLASS W PROTEIN"/>
    <property type="match status" value="1"/>
</dbReference>
<accession>K0T880</accession>
<feature type="transmembrane region" description="Helical" evidence="5">
    <location>
        <begin position="115"/>
        <end position="133"/>
    </location>
</feature>
<keyword evidence="4 5" id="KW-0472">Membrane</keyword>
<protein>
    <recommendedName>
        <fullName evidence="8">GPI-anchored wall transfer protein</fullName>
    </recommendedName>
</protein>
<dbReference type="GO" id="GO:0016020">
    <property type="term" value="C:membrane"/>
    <property type="evidence" value="ECO:0007669"/>
    <property type="project" value="UniProtKB-SubCell"/>
</dbReference>
<dbReference type="AlphaFoldDB" id="K0T880"/>
<evidence type="ECO:0000256" key="3">
    <source>
        <dbReference type="ARBA" id="ARBA00022989"/>
    </source>
</evidence>
<evidence type="ECO:0000313" key="7">
    <source>
        <dbReference type="Proteomes" id="UP000266841"/>
    </source>
</evidence>
<keyword evidence="7" id="KW-1185">Reference proteome</keyword>
<dbReference type="GO" id="GO:0006506">
    <property type="term" value="P:GPI anchor biosynthetic process"/>
    <property type="evidence" value="ECO:0007669"/>
    <property type="project" value="InterPro"/>
</dbReference>
<sequence length="468" mass="51401">MDSTRRYHEKEAFVSGHSGTTPLEILLICLVVPVGVRLYHRLRRRSPRRRAADVPLEYVAVVLPALLVQTSMVGPAVLVAAMYSLPTMVGANEDTSSCQVLMDPRRPAFLTVHRSSVYILTTIAILAVDFPIFPRRYCKTEESGYGLMDIGASSFVIIAGWTSALNARGADGAPQAVGSLAFKATKKCLPLFIIGLVRLATNKGLEYQEHVSEYGVHWNFFFTLSFVEGFMVLWKGFKKHAPTRGLPIDLVVGTLIMASYQRFLTFGGGQDFVENGARSCSGDTYEGHMPRWMCDAFAANREGILGCVGYLSLRMISEDMSRYCLINGTKKGTTGRGLLLASVVTWTLHFVLTRGLGIPSSRRSTNASFVSWSLAHNVTLLLLFYKEMRGNDLPPIQDAVNQFGLAVFLASNILTGLVNLTVDTLHSSNFQAFCVLSLYLALVCGIALGLDVFGRGDRSSDRRIKIAD</sequence>
<dbReference type="OMA" id="GLYVMQP"/>
<feature type="transmembrane region" description="Helical" evidence="5">
    <location>
        <begin position="338"/>
        <end position="357"/>
    </location>
</feature>
<dbReference type="Pfam" id="PF06423">
    <property type="entry name" value="GWT1"/>
    <property type="match status" value="1"/>
</dbReference>
<feature type="transmembrane region" description="Helical" evidence="5">
    <location>
        <begin position="59"/>
        <end position="83"/>
    </location>
</feature>
<comment type="caution">
    <text evidence="6">The sequence shown here is derived from an EMBL/GenBank/DDBJ whole genome shotgun (WGS) entry which is preliminary data.</text>
</comment>
<evidence type="ECO:0008006" key="8">
    <source>
        <dbReference type="Google" id="ProtNLM"/>
    </source>
</evidence>
<dbReference type="GO" id="GO:0072659">
    <property type="term" value="P:protein localization to plasma membrane"/>
    <property type="evidence" value="ECO:0007669"/>
    <property type="project" value="TreeGrafter"/>
</dbReference>
<organism evidence="6 7">
    <name type="scientific">Thalassiosira oceanica</name>
    <name type="common">Marine diatom</name>
    <dbReference type="NCBI Taxonomy" id="159749"/>
    <lineage>
        <taxon>Eukaryota</taxon>
        <taxon>Sar</taxon>
        <taxon>Stramenopiles</taxon>
        <taxon>Ochrophyta</taxon>
        <taxon>Bacillariophyta</taxon>
        <taxon>Coscinodiscophyceae</taxon>
        <taxon>Thalassiosirophycidae</taxon>
        <taxon>Thalassiosirales</taxon>
        <taxon>Thalassiosiraceae</taxon>
        <taxon>Thalassiosira</taxon>
    </lineage>
</organism>
<feature type="transmembrane region" description="Helical" evidence="5">
    <location>
        <begin position="145"/>
        <end position="164"/>
    </location>
</feature>
<feature type="transmembrane region" description="Helical" evidence="5">
    <location>
        <begin position="216"/>
        <end position="234"/>
    </location>
</feature>
<name>K0T880_THAOC</name>
<evidence type="ECO:0000256" key="2">
    <source>
        <dbReference type="ARBA" id="ARBA00022692"/>
    </source>
</evidence>
<evidence type="ECO:0000256" key="4">
    <source>
        <dbReference type="ARBA" id="ARBA00023136"/>
    </source>
</evidence>